<protein>
    <submittedName>
        <fullName evidence="1">Uncharacterized protein</fullName>
    </submittedName>
</protein>
<gene>
    <name evidence="1" type="ORF">AZ34_14945</name>
</gene>
<comment type="caution">
    <text evidence="1">The sequence shown here is derived from an EMBL/GenBank/DDBJ whole genome shotgun (WGS) entry which is preliminary data.</text>
</comment>
<proteinExistence type="predicted"/>
<organism evidence="1 2">
    <name type="scientific">Hylemonella gracilis str. Niagara R</name>
    <dbReference type="NCBI Taxonomy" id="1458275"/>
    <lineage>
        <taxon>Bacteria</taxon>
        <taxon>Pseudomonadati</taxon>
        <taxon>Pseudomonadota</taxon>
        <taxon>Betaproteobacteria</taxon>
        <taxon>Burkholderiales</taxon>
        <taxon>Comamonadaceae</taxon>
        <taxon>Hylemonella</taxon>
    </lineage>
</organism>
<dbReference type="EMBL" id="JEMG01000001">
    <property type="protein sequence ID" value="EYC52957.1"/>
    <property type="molecule type" value="Genomic_DNA"/>
</dbReference>
<dbReference type="Proteomes" id="UP000023268">
    <property type="component" value="Unassembled WGS sequence"/>
</dbReference>
<dbReference type="RefSeq" id="WP_035609385.1">
    <property type="nucleotide sequence ID" value="NZ_JEMG01000001.1"/>
</dbReference>
<accession>A0A016XN02</accession>
<evidence type="ECO:0000313" key="1">
    <source>
        <dbReference type="EMBL" id="EYC52957.1"/>
    </source>
</evidence>
<dbReference type="AlphaFoldDB" id="A0A016XN02"/>
<sequence length="103" mass="11373">MTLQAHPATSPASPHQIFSVTVDALTREIYETASPAMRARMKAQACARVMPELTLAQRAQLQQLLRHGDTTVLAEIQNEEPDWAAYGVGAALLWMLETDLRSL</sequence>
<name>A0A016XN02_9BURK</name>
<dbReference type="STRING" id="1458275.AZ34_14945"/>
<dbReference type="OrthoDB" id="9853244at2"/>
<evidence type="ECO:0000313" key="2">
    <source>
        <dbReference type="Proteomes" id="UP000023268"/>
    </source>
</evidence>
<reference evidence="1 2" key="1">
    <citation type="submission" date="2014-02" db="EMBL/GenBank/DDBJ databases">
        <title>Draft Genome of Hylemonella gracilis isolated from the Niagara River.</title>
        <authorList>
            <person name="Pawlowski D.R."/>
            <person name="Koudelka G.B."/>
        </authorList>
    </citation>
    <scope>NUCLEOTIDE SEQUENCE [LARGE SCALE GENOMIC DNA]</scope>
    <source>
        <strain evidence="1 2">Niagara R</strain>
    </source>
</reference>